<evidence type="ECO:0000313" key="9">
    <source>
        <dbReference type="EMBL" id="RMB61359.1"/>
    </source>
</evidence>
<feature type="transmembrane region" description="Helical" evidence="7">
    <location>
        <begin position="44"/>
        <end position="64"/>
    </location>
</feature>
<dbReference type="InterPro" id="IPR038770">
    <property type="entry name" value="Na+/solute_symporter_sf"/>
</dbReference>
<evidence type="ECO:0000313" key="10">
    <source>
        <dbReference type="Proteomes" id="UP000275256"/>
    </source>
</evidence>
<dbReference type="EMBL" id="REFW01000001">
    <property type="protein sequence ID" value="RMB61359.1"/>
    <property type="molecule type" value="Genomic_DNA"/>
</dbReference>
<dbReference type="GO" id="GO:0015297">
    <property type="term" value="F:antiporter activity"/>
    <property type="evidence" value="ECO:0007669"/>
    <property type="project" value="InterPro"/>
</dbReference>
<feature type="transmembrane region" description="Helical" evidence="7">
    <location>
        <begin position="104"/>
        <end position="128"/>
    </location>
</feature>
<feature type="transmembrane region" description="Helical" evidence="7">
    <location>
        <begin position="332"/>
        <end position="351"/>
    </location>
</feature>
<gene>
    <name evidence="9" type="ORF">EAX62_01475</name>
</gene>
<feature type="transmembrane region" description="Helical" evidence="7">
    <location>
        <begin position="303"/>
        <end position="326"/>
    </location>
</feature>
<feature type="transmembrane region" description="Helical" evidence="7">
    <location>
        <begin position="76"/>
        <end position="98"/>
    </location>
</feature>
<dbReference type="Pfam" id="PF00999">
    <property type="entry name" value="Na_H_Exchanger"/>
    <property type="match status" value="1"/>
</dbReference>
<organism evidence="9 10">
    <name type="scientific">Tessaracoccus antarcticus</name>
    <dbReference type="NCBI Taxonomy" id="2479848"/>
    <lineage>
        <taxon>Bacteria</taxon>
        <taxon>Bacillati</taxon>
        <taxon>Actinomycetota</taxon>
        <taxon>Actinomycetes</taxon>
        <taxon>Propionibacteriales</taxon>
        <taxon>Propionibacteriaceae</taxon>
        <taxon>Tessaracoccus</taxon>
    </lineage>
</organism>
<dbReference type="GO" id="GO:0006813">
    <property type="term" value="P:potassium ion transport"/>
    <property type="evidence" value="ECO:0007669"/>
    <property type="project" value="InterPro"/>
</dbReference>
<evidence type="ECO:0000256" key="2">
    <source>
        <dbReference type="ARBA" id="ARBA00005551"/>
    </source>
</evidence>
<comment type="similarity">
    <text evidence="2">Belongs to the monovalent cation:proton antiporter 2 (CPA2) transporter (TC 2.A.37) family.</text>
</comment>
<dbReference type="AlphaFoldDB" id="A0A3M0GJQ6"/>
<dbReference type="GO" id="GO:1902600">
    <property type="term" value="P:proton transmembrane transport"/>
    <property type="evidence" value="ECO:0007669"/>
    <property type="project" value="InterPro"/>
</dbReference>
<dbReference type="Pfam" id="PF02254">
    <property type="entry name" value="TrkA_N"/>
    <property type="match status" value="1"/>
</dbReference>
<sequence>MTTVLIYLVVVFAAGLLAIGIRLPPLVGFLAAGFVLNGLGVPEIGGLGFLADLGVTLMLFAIGLKLNVRTLLGREVWLTATAHMAGSVVVGAAFLGLLSLLGVFAVGSLPILGVLAFALSFSSTVFVIKILQDRGDEQALYGRIAIGVLIMQDIAAVVFLSVSRGTPPSPLALGLVILIPLLWWFFKRFHRLGRAEMQALFGIFMALVPGYALFEYVGLEGTLGALVMGMVLASHPGADQLSHSLFTLKELLLIGFFVNIGFTGLPDAQNIIIGLLLLLLLPLQGIGYWVLLWAQGMRHRTSLLAGLLLSNYSEFGLIVAATGVTAGWLPTHWLVSIAIAVAGSFVVSAIANPRRTSALSQFASRIPPRPPEKLHHHDRPIPIGNARALVLGMGRVGRATYDRLVDEYGINTLGVEHDPDRVEHLLSEGVSVIEGDATDTDFWDRVVRNGKIEVIVLAMPSQLANIDALQELRERKFTGTVAAVALYVDDVEELYERGIDVVVHMYGGAGRDLADQSMDARAERGL</sequence>
<dbReference type="Gene3D" id="1.20.1530.20">
    <property type="match status" value="1"/>
</dbReference>
<feature type="domain" description="RCK N-terminal" evidence="8">
    <location>
        <begin position="385"/>
        <end position="503"/>
    </location>
</feature>
<dbReference type="InterPro" id="IPR006153">
    <property type="entry name" value="Cation/H_exchanger_TM"/>
</dbReference>
<keyword evidence="6 7" id="KW-0472">Membrane</keyword>
<reference evidence="9 10" key="1">
    <citation type="submission" date="2018-10" db="EMBL/GenBank/DDBJ databases">
        <title>Tessaracoccus antarcticuss sp. nov., isolated from sediment.</title>
        <authorList>
            <person name="Zhou L.Y."/>
            <person name="Du Z.J."/>
        </authorList>
    </citation>
    <scope>NUCLEOTIDE SEQUENCE [LARGE SCALE GENOMIC DNA]</scope>
    <source>
        <strain evidence="9 10">JDX10</strain>
    </source>
</reference>
<dbReference type="InterPro" id="IPR003148">
    <property type="entry name" value="RCK_N"/>
</dbReference>
<keyword evidence="10" id="KW-1185">Reference proteome</keyword>
<dbReference type="RefSeq" id="WP_121899907.1">
    <property type="nucleotide sequence ID" value="NZ_REFW01000001.1"/>
</dbReference>
<evidence type="ECO:0000256" key="3">
    <source>
        <dbReference type="ARBA" id="ARBA00022448"/>
    </source>
</evidence>
<comment type="subcellular location">
    <subcellularLocation>
        <location evidence="1">Membrane</location>
        <topology evidence="1">Multi-pass membrane protein</topology>
    </subcellularLocation>
</comment>
<evidence type="ECO:0000256" key="5">
    <source>
        <dbReference type="ARBA" id="ARBA00022989"/>
    </source>
</evidence>
<dbReference type="OrthoDB" id="3418949at2"/>
<accession>A0A3M0GJQ6</accession>
<dbReference type="InterPro" id="IPR036291">
    <property type="entry name" value="NAD(P)-bd_dom_sf"/>
</dbReference>
<dbReference type="PANTHER" id="PTHR42751:SF1">
    <property type="entry name" value="CATION_PROTON ANTIPORTER YBAL-RELATED"/>
    <property type="match status" value="1"/>
</dbReference>
<proteinExistence type="inferred from homology"/>
<dbReference type="PROSITE" id="PS51201">
    <property type="entry name" value="RCK_N"/>
    <property type="match status" value="1"/>
</dbReference>
<dbReference type="Proteomes" id="UP000275256">
    <property type="component" value="Unassembled WGS sequence"/>
</dbReference>
<comment type="caution">
    <text evidence="9">The sequence shown here is derived from an EMBL/GenBank/DDBJ whole genome shotgun (WGS) entry which is preliminary data.</text>
</comment>
<feature type="transmembrane region" description="Helical" evidence="7">
    <location>
        <begin position="198"/>
        <end position="214"/>
    </location>
</feature>
<keyword evidence="4 7" id="KW-0812">Transmembrane</keyword>
<evidence type="ECO:0000256" key="7">
    <source>
        <dbReference type="SAM" id="Phobius"/>
    </source>
</evidence>
<keyword evidence="5 7" id="KW-1133">Transmembrane helix</keyword>
<evidence type="ECO:0000259" key="8">
    <source>
        <dbReference type="PROSITE" id="PS51201"/>
    </source>
</evidence>
<evidence type="ECO:0000256" key="1">
    <source>
        <dbReference type="ARBA" id="ARBA00004141"/>
    </source>
</evidence>
<keyword evidence="3" id="KW-0813">Transport</keyword>
<feature type="transmembrane region" description="Helical" evidence="7">
    <location>
        <begin position="140"/>
        <end position="162"/>
    </location>
</feature>
<protein>
    <submittedName>
        <fullName evidence="9">Potassium transporter Kef</fullName>
    </submittedName>
</protein>
<feature type="transmembrane region" description="Helical" evidence="7">
    <location>
        <begin position="168"/>
        <end position="186"/>
    </location>
</feature>
<feature type="transmembrane region" description="Helical" evidence="7">
    <location>
        <begin position="271"/>
        <end position="291"/>
    </location>
</feature>
<evidence type="ECO:0000256" key="4">
    <source>
        <dbReference type="ARBA" id="ARBA00022692"/>
    </source>
</evidence>
<dbReference type="Gene3D" id="3.40.50.720">
    <property type="entry name" value="NAD(P)-binding Rossmann-like Domain"/>
    <property type="match status" value="1"/>
</dbReference>
<evidence type="ECO:0000256" key="6">
    <source>
        <dbReference type="ARBA" id="ARBA00023136"/>
    </source>
</evidence>
<name>A0A3M0GJQ6_9ACTN</name>
<dbReference type="SUPFAM" id="SSF51735">
    <property type="entry name" value="NAD(P)-binding Rossmann-fold domains"/>
    <property type="match status" value="1"/>
</dbReference>
<dbReference type="GO" id="GO:0016020">
    <property type="term" value="C:membrane"/>
    <property type="evidence" value="ECO:0007669"/>
    <property type="project" value="UniProtKB-SubCell"/>
</dbReference>
<dbReference type="PANTHER" id="PTHR42751">
    <property type="entry name" value="SODIUM/HYDROGEN EXCHANGER FAMILY/TRKA DOMAIN PROTEIN"/>
    <property type="match status" value="1"/>
</dbReference>